<reference evidence="1 2" key="1">
    <citation type="submission" date="2018-11" db="EMBL/GenBank/DDBJ databases">
        <authorList>
            <consortium name="Pathogen Informatics"/>
        </authorList>
    </citation>
    <scope>NUCLEOTIDE SEQUENCE [LARGE SCALE GENOMIC DNA]</scope>
</reference>
<accession>A0A3P7WYT0</accession>
<name>A0A183FGY8_HELPZ</name>
<evidence type="ECO:0000313" key="1">
    <source>
        <dbReference type="EMBL" id="VDO66470.1"/>
    </source>
</evidence>
<dbReference type="OrthoDB" id="5873319at2759"/>
<dbReference type="EMBL" id="UZAH01025573">
    <property type="protein sequence ID" value="VDO66470.1"/>
    <property type="molecule type" value="Genomic_DNA"/>
</dbReference>
<evidence type="ECO:0000313" key="3">
    <source>
        <dbReference type="WBParaSite" id="HPBE_0000597901-mRNA-1"/>
    </source>
</evidence>
<reference evidence="3" key="2">
    <citation type="submission" date="2019-09" db="UniProtKB">
        <authorList>
            <consortium name="WormBaseParasite"/>
        </authorList>
    </citation>
    <scope>IDENTIFICATION</scope>
</reference>
<evidence type="ECO:0000313" key="2">
    <source>
        <dbReference type="Proteomes" id="UP000050761"/>
    </source>
</evidence>
<protein>
    <submittedName>
        <fullName evidence="3">WASH_WAHD domain-containing protein</fullName>
    </submittedName>
</protein>
<keyword evidence="2" id="KW-1185">Reference proteome</keyword>
<dbReference type="AlphaFoldDB" id="A0A183FGY8"/>
<sequence length="150" mass="17089">MSLTDALREVNDSSVVPSCIKKAFNTILDELTTVKQERDRLFRENLILRKKIGISLDTPVTDEDDGHNVVDDHNRSKPEPTTLAHLPDMERETERLRSIVISGVPELSSASIDRRVRYDILSVHNILFHIGVDCLPVSVYYTCARIIEFE</sequence>
<proteinExistence type="predicted"/>
<accession>A0A183FGY8</accession>
<dbReference type="Proteomes" id="UP000050761">
    <property type="component" value="Unassembled WGS sequence"/>
</dbReference>
<dbReference type="WBParaSite" id="HPBE_0000597901-mRNA-1">
    <property type="protein sequence ID" value="HPBE_0000597901-mRNA-1"/>
    <property type="gene ID" value="HPBE_0000597901"/>
</dbReference>
<organism evidence="2 3">
    <name type="scientific">Heligmosomoides polygyrus</name>
    <name type="common">Parasitic roundworm</name>
    <dbReference type="NCBI Taxonomy" id="6339"/>
    <lineage>
        <taxon>Eukaryota</taxon>
        <taxon>Metazoa</taxon>
        <taxon>Ecdysozoa</taxon>
        <taxon>Nematoda</taxon>
        <taxon>Chromadorea</taxon>
        <taxon>Rhabditida</taxon>
        <taxon>Rhabditina</taxon>
        <taxon>Rhabditomorpha</taxon>
        <taxon>Strongyloidea</taxon>
        <taxon>Heligmosomidae</taxon>
        <taxon>Heligmosomoides</taxon>
    </lineage>
</organism>
<gene>
    <name evidence="1" type="ORF">HPBE_LOCUS5980</name>
</gene>